<name>A0A2P5I5U9_DIAHE</name>
<accession>A0A2P5I5U9</accession>
<dbReference type="STRING" id="158607.A0A2P5I5U9"/>
<protein>
    <recommendedName>
        <fullName evidence="5">Extracellular serine-threonine rich protein</fullName>
    </recommendedName>
</protein>
<comment type="caution">
    <text evidence="3">The sequence shown here is derived from an EMBL/GenBank/DDBJ whole genome shotgun (WGS) entry which is preliminary data.</text>
</comment>
<feature type="compositionally biased region" description="Polar residues" evidence="1">
    <location>
        <begin position="218"/>
        <end position="235"/>
    </location>
</feature>
<organism evidence="3 4">
    <name type="scientific">Diaporthe helianthi</name>
    <dbReference type="NCBI Taxonomy" id="158607"/>
    <lineage>
        <taxon>Eukaryota</taxon>
        <taxon>Fungi</taxon>
        <taxon>Dikarya</taxon>
        <taxon>Ascomycota</taxon>
        <taxon>Pezizomycotina</taxon>
        <taxon>Sordariomycetes</taxon>
        <taxon>Sordariomycetidae</taxon>
        <taxon>Diaporthales</taxon>
        <taxon>Diaporthaceae</taxon>
        <taxon>Diaporthe</taxon>
    </lineage>
</organism>
<dbReference type="InParanoid" id="A0A2P5I5U9"/>
<keyword evidence="4" id="KW-1185">Reference proteome</keyword>
<keyword evidence="2" id="KW-0732">Signal</keyword>
<gene>
    <name evidence="3" type="ORF">DHEL01_v203727</name>
</gene>
<proteinExistence type="predicted"/>
<dbReference type="EMBL" id="MAVT02000232">
    <property type="protein sequence ID" value="POS77888.1"/>
    <property type="molecule type" value="Genomic_DNA"/>
</dbReference>
<reference evidence="3" key="1">
    <citation type="submission" date="2017-09" db="EMBL/GenBank/DDBJ databases">
        <title>Polyketide synthases of a Diaporthe helianthi virulent isolate.</title>
        <authorList>
            <person name="Baroncelli R."/>
        </authorList>
    </citation>
    <scope>NUCLEOTIDE SEQUENCE [LARGE SCALE GENOMIC DNA]</scope>
    <source>
        <strain evidence="3">7/96</strain>
    </source>
</reference>
<feature type="signal peptide" evidence="2">
    <location>
        <begin position="1"/>
        <end position="25"/>
    </location>
</feature>
<feature type="compositionally biased region" description="Low complexity" evidence="1">
    <location>
        <begin position="194"/>
        <end position="217"/>
    </location>
</feature>
<dbReference type="AlphaFoldDB" id="A0A2P5I5U9"/>
<dbReference type="Proteomes" id="UP000094444">
    <property type="component" value="Unassembled WGS sequence"/>
</dbReference>
<sequence>MRFQSSGALASLLLFSRGAIGAVLAAPAHSNATFPIVDLADDARDPNLDPVEEDVSAAVPSATAVAANAGAAPPAPIANGTLPTPASEQLTTLTVLSTQVRTVISCAPTVTNCPADASSLSDMASTAPEQVSTVLVTDVVQLATTICPVTAAESISSSVISVAATGGITGTTITATQDLPGALPTGAQSPSGTGAVPAPQPSGSASVPPGSAAEVPSGSSAVPPQESSSPETAASQAPPAPTGALPPPPTNSTGVKPFPIGNSSIASVHEVTSTVYATNLYTVTSCAASVTNCPAGSSIATEIVPISTTVLTSTLASSELTSLSSVAAITGGAPEPTPVGEQTTLTVQVTHLHTVISCAPTVSNCPAATATKEIAEAVSSHGSSAVQPVVVTSIVGVTTTVCPVAEASSVSSAVGASMSSAIKTTTVSGSASFFIPSATSVQASASSSVAAVAGSSSTAVIVSVSPVVSVITITLSDGFERTSTSSFQEVSTITTVVAAPTPTVPVAENPAAETPAAVTPEPQTVHTTVLSTTIVQVPSVVTVTVSGIAQESSTVVESTSVHTSIVEPSLVVSNVVSTIYETITSQIPIETILTVTIGDQVLTSTISTAAAIQTPETTAPAQVSTVYVTVGSGSDTSIMTSTFTASEVVAKDTQTLTLTGSAGIVSTYTLTMSKATTVTQEAPKPTNQGNAASSCVPSTVTLISVSTLCARSGNACATATNLPLARF</sequence>
<evidence type="ECO:0000256" key="1">
    <source>
        <dbReference type="SAM" id="MobiDB-lite"/>
    </source>
</evidence>
<evidence type="ECO:0000313" key="3">
    <source>
        <dbReference type="EMBL" id="POS77888.1"/>
    </source>
</evidence>
<feature type="region of interest" description="Disordered" evidence="1">
    <location>
        <begin position="175"/>
        <end position="258"/>
    </location>
</feature>
<evidence type="ECO:0000313" key="4">
    <source>
        <dbReference type="Proteomes" id="UP000094444"/>
    </source>
</evidence>
<evidence type="ECO:0008006" key="5">
    <source>
        <dbReference type="Google" id="ProtNLM"/>
    </source>
</evidence>
<evidence type="ECO:0000256" key="2">
    <source>
        <dbReference type="SAM" id="SignalP"/>
    </source>
</evidence>
<feature type="chain" id="PRO_5015106792" description="Extracellular serine-threonine rich protein" evidence="2">
    <location>
        <begin position="26"/>
        <end position="727"/>
    </location>
</feature>
<feature type="compositionally biased region" description="Pro residues" evidence="1">
    <location>
        <begin position="238"/>
        <end position="250"/>
    </location>
</feature>
<dbReference type="OrthoDB" id="3923593at2759"/>